<evidence type="ECO:0000256" key="1">
    <source>
        <dbReference type="SAM" id="MobiDB-lite"/>
    </source>
</evidence>
<feature type="chain" id="PRO_5037159895" description="Sel1 repeat family protein" evidence="2">
    <location>
        <begin position="27"/>
        <end position="141"/>
    </location>
</feature>
<feature type="region of interest" description="Disordered" evidence="1">
    <location>
        <begin position="108"/>
        <end position="141"/>
    </location>
</feature>
<reference evidence="3" key="1">
    <citation type="submission" date="2020-08" db="EMBL/GenBank/DDBJ databases">
        <title>Ramlibacter sp. USB13 16S ribosomal RNA gene genome sequencing and assembly.</title>
        <authorList>
            <person name="Kang M."/>
        </authorList>
    </citation>
    <scope>NUCLEOTIDE SEQUENCE</scope>
    <source>
        <strain evidence="3">USB13</strain>
    </source>
</reference>
<evidence type="ECO:0000313" key="4">
    <source>
        <dbReference type="Proteomes" id="UP000608513"/>
    </source>
</evidence>
<comment type="caution">
    <text evidence="3">The sequence shown here is derived from an EMBL/GenBank/DDBJ whole genome shotgun (WGS) entry which is preliminary data.</text>
</comment>
<keyword evidence="4" id="KW-1185">Reference proteome</keyword>
<protein>
    <recommendedName>
        <fullName evidence="5">Sel1 repeat family protein</fullName>
    </recommendedName>
</protein>
<dbReference type="AlphaFoldDB" id="A0A923MPG6"/>
<evidence type="ECO:0008006" key="5">
    <source>
        <dbReference type="Google" id="ProtNLM"/>
    </source>
</evidence>
<keyword evidence="2" id="KW-0732">Signal</keyword>
<sequence length="141" mass="15041">MGPLQRRIATAVAAALLLASSLPALAASPAEREYADAVRSFRAGRLPEAFGQFMALANRGDVDSARIALFMHSYGPVLYGKQWDAGPQNVAYWDLLVRNSGTSARPMPEFQPAVLTPSRAKPRPLPVRARPAGSIAEVAGN</sequence>
<dbReference type="Proteomes" id="UP000608513">
    <property type="component" value="Unassembled WGS sequence"/>
</dbReference>
<proteinExistence type="predicted"/>
<accession>A0A923MPG6</accession>
<evidence type="ECO:0000256" key="2">
    <source>
        <dbReference type="SAM" id="SignalP"/>
    </source>
</evidence>
<dbReference type="EMBL" id="JACORT010000001">
    <property type="protein sequence ID" value="MBC5782448.1"/>
    <property type="molecule type" value="Genomic_DNA"/>
</dbReference>
<gene>
    <name evidence="3" type="ORF">H8N03_05800</name>
</gene>
<feature type="signal peptide" evidence="2">
    <location>
        <begin position="1"/>
        <end position="26"/>
    </location>
</feature>
<evidence type="ECO:0000313" key="3">
    <source>
        <dbReference type="EMBL" id="MBC5782448.1"/>
    </source>
</evidence>
<organism evidence="3 4">
    <name type="scientific">Ramlibacter cellulosilyticus</name>
    <dbReference type="NCBI Taxonomy" id="2764187"/>
    <lineage>
        <taxon>Bacteria</taxon>
        <taxon>Pseudomonadati</taxon>
        <taxon>Pseudomonadota</taxon>
        <taxon>Betaproteobacteria</taxon>
        <taxon>Burkholderiales</taxon>
        <taxon>Comamonadaceae</taxon>
        <taxon>Ramlibacter</taxon>
    </lineage>
</organism>
<name>A0A923MPG6_9BURK</name>
<dbReference type="RefSeq" id="WP_187075146.1">
    <property type="nucleotide sequence ID" value="NZ_JACORT010000001.1"/>
</dbReference>